<evidence type="ECO:0000313" key="3">
    <source>
        <dbReference type="Proteomes" id="UP000243579"/>
    </source>
</evidence>
<feature type="non-terminal residue" evidence="2">
    <location>
        <position position="215"/>
    </location>
</feature>
<dbReference type="OrthoDB" id="10261027at2759"/>
<dbReference type="EMBL" id="JNBR01000059">
    <property type="protein sequence ID" value="OQR99471.1"/>
    <property type="molecule type" value="Genomic_DNA"/>
</dbReference>
<organism evidence="2 3">
    <name type="scientific">Achlya hypogyna</name>
    <name type="common">Oomycete</name>
    <name type="synonym">Protoachlya hypogyna</name>
    <dbReference type="NCBI Taxonomy" id="1202772"/>
    <lineage>
        <taxon>Eukaryota</taxon>
        <taxon>Sar</taxon>
        <taxon>Stramenopiles</taxon>
        <taxon>Oomycota</taxon>
        <taxon>Saprolegniomycetes</taxon>
        <taxon>Saprolegniales</taxon>
        <taxon>Achlyaceae</taxon>
        <taxon>Achlya</taxon>
    </lineage>
</organism>
<feature type="transmembrane region" description="Helical" evidence="1">
    <location>
        <begin position="144"/>
        <end position="167"/>
    </location>
</feature>
<feature type="transmembrane region" description="Helical" evidence="1">
    <location>
        <begin position="6"/>
        <end position="27"/>
    </location>
</feature>
<keyword evidence="1" id="KW-0472">Membrane</keyword>
<evidence type="ECO:0000313" key="2">
    <source>
        <dbReference type="EMBL" id="OQR99471.1"/>
    </source>
</evidence>
<comment type="caution">
    <text evidence="2">The sequence shown here is derived from an EMBL/GenBank/DDBJ whole genome shotgun (WGS) entry which is preliminary data.</text>
</comment>
<proteinExistence type="predicted"/>
<reference evidence="2 3" key="1">
    <citation type="journal article" date="2014" name="Genome Biol. Evol.">
        <title>The secreted proteins of Achlya hypogyna and Thraustotheca clavata identify the ancestral oomycete secretome and reveal gene acquisitions by horizontal gene transfer.</title>
        <authorList>
            <person name="Misner I."/>
            <person name="Blouin N."/>
            <person name="Leonard G."/>
            <person name="Richards T.A."/>
            <person name="Lane C.E."/>
        </authorList>
    </citation>
    <scope>NUCLEOTIDE SEQUENCE [LARGE SCALE GENOMIC DNA]</scope>
    <source>
        <strain evidence="2 3">ATCC 48635</strain>
    </source>
</reference>
<sequence>MFSTVQLQIAVSYSLMLVLSGGLIVYLRLKRRGAYSGDLHASRHVILPSYEPLLWTFCTATGLYAGCLWSAVAVGYVDWLFDTVDSAVMYAGRQFIFLLLLVYFNQSSLSRQALVRSIGIALIISILPIGFALVADLVDANDDIVYVLQMILRAAITAFYVYVLVFPRSRASVATQRTFCIYVLVAQAIEYAYHILFYSDSADVALDKPATTLVM</sequence>
<keyword evidence="1" id="KW-1133">Transmembrane helix</keyword>
<feature type="transmembrane region" description="Helical" evidence="1">
    <location>
        <begin position="179"/>
        <end position="199"/>
    </location>
</feature>
<gene>
    <name evidence="2" type="ORF">ACHHYP_06022</name>
</gene>
<keyword evidence="2" id="KW-0418">Kinase</keyword>
<name>A0A1V9ZNE8_ACHHY</name>
<keyword evidence="3" id="KW-1185">Reference proteome</keyword>
<dbReference type="Proteomes" id="UP000243579">
    <property type="component" value="Unassembled WGS sequence"/>
</dbReference>
<protein>
    <submittedName>
        <fullName evidence="2">Protein kinase</fullName>
    </submittedName>
</protein>
<feature type="transmembrane region" description="Helical" evidence="1">
    <location>
        <begin position="87"/>
        <end position="105"/>
    </location>
</feature>
<dbReference type="AlphaFoldDB" id="A0A1V9ZNE8"/>
<evidence type="ECO:0000256" key="1">
    <source>
        <dbReference type="SAM" id="Phobius"/>
    </source>
</evidence>
<dbReference type="GO" id="GO:0016301">
    <property type="term" value="F:kinase activity"/>
    <property type="evidence" value="ECO:0007669"/>
    <property type="project" value="UniProtKB-KW"/>
</dbReference>
<feature type="transmembrane region" description="Helical" evidence="1">
    <location>
        <begin position="117"/>
        <end position="138"/>
    </location>
</feature>
<keyword evidence="2" id="KW-0808">Transferase</keyword>
<feature type="transmembrane region" description="Helical" evidence="1">
    <location>
        <begin position="53"/>
        <end position="75"/>
    </location>
</feature>
<accession>A0A1V9ZNE8</accession>
<keyword evidence="1" id="KW-0812">Transmembrane</keyword>
<dbReference type="STRING" id="1202772.A0A1V9ZNE8"/>